<accession>A0A0F9T8A9</accession>
<evidence type="ECO:0000256" key="1">
    <source>
        <dbReference type="SAM" id="MobiDB-lite"/>
    </source>
</evidence>
<dbReference type="AlphaFoldDB" id="A0A0F9T8A9"/>
<organism evidence="2">
    <name type="scientific">marine sediment metagenome</name>
    <dbReference type="NCBI Taxonomy" id="412755"/>
    <lineage>
        <taxon>unclassified sequences</taxon>
        <taxon>metagenomes</taxon>
        <taxon>ecological metagenomes</taxon>
    </lineage>
</organism>
<protein>
    <submittedName>
        <fullName evidence="2">Uncharacterized protein</fullName>
    </submittedName>
</protein>
<sequence>MPGLPFEDLPAAQTDEIKNKLHGQWQIEAKALDKSWFPDKNKFATARAKLNAKYQRLELDAFTKLQEQQKEQQQVQQLIANPQQRSPEDEALLRMQLRPEAESLVFPEGGQISPSYLRSKGFIGNMQGYAGAAEDPWGPGGKDKQSLIDQYQRWRESELYSTKSISEQQQLDREWDMLMASSRIFNKWWSDKTKRKQVTEVKALRSTGKIAGAMRDKVTRVTPLGISLGKGKHTFGIFGSTAAKKEPEAQAVTTQQKPIIQQNKRTGQKRISNDGGKTWRMIG</sequence>
<dbReference type="EMBL" id="LAZR01000278">
    <property type="protein sequence ID" value="KKN77440.1"/>
    <property type="molecule type" value="Genomic_DNA"/>
</dbReference>
<proteinExistence type="predicted"/>
<gene>
    <name evidence="2" type="ORF">LCGC14_0359990</name>
</gene>
<name>A0A0F9T8A9_9ZZZZ</name>
<comment type="caution">
    <text evidence="2">The sequence shown here is derived from an EMBL/GenBank/DDBJ whole genome shotgun (WGS) entry which is preliminary data.</text>
</comment>
<feature type="compositionally biased region" description="Polar residues" evidence="1">
    <location>
        <begin position="251"/>
        <end position="265"/>
    </location>
</feature>
<reference evidence="2" key="1">
    <citation type="journal article" date="2015" name="Nature">
        <title>Complex archaea that bridge the gap between prokaryotes and eukaryotes.</title>
        <authorList>
            <person name="Spang A."/>
            <person name="Saw J.H."/>
            <person name="Jorgensen S.L."/>
            <person name="Zaremba-Niedzwiedzka K."/>
            <person name="Martijn J."/>
            <person name="Lind A.E."/>
            <person name="van Eijk R."/>
            <person name="Schleper C."/>
            <person name="Guy L."/>
            <person name="Ettema T.J."/>
        </authorList>
    </citation>
    <scope>NUCLEOTIDE SEQUENCE</scope>
</reference>
<evidence type="ECO:0000313" key="2">
    <source>
        <dbReference type="EMBL" id="KKN77440.1"/>
    </source>
</evidence>
<feature type="region of interest" description="Disordered" evidence="1">
    <location>
        <begin position="248"/>
        <end position="283"/>
    </location>
</feature>